<evidence type="ECO:0008006" key="4">
    <source>
        <dbReference type="Google" id="ProtNLM"/>
    </source>
</evidence>
<evidence type="ECO:0000313" key="2">
    <source>
        <dbReference type="EMBL" id="QEF98547.1"/>
    </source>
</evidence>
<organism evidence="2 3">
    <name type="scientific">Stieleria maiorica</name>
    <dbReference type="NCBI Taxonomy" id="2795974"/>
    <lineage>
        <taxon>Bacteria</taxon>
        <taxon>Pseudomonadati</taxon>
        <taxon>Planctomycetota</taxon>
        <taxon>Planctomycetia</taxon>
        <taxon>Pirellulales</taxon>
        <taxon>Pirellulaceae</taxon>
        <taxon>Stieleria</taxon>
    </lineage>
</organism>
<dbReference type="KEGG" id="smam:Mal15_25990"/>
<accession>A0A5B9MHI9</accession>
<feature type="signal peptide" evidence="1">
    <location>
        <begin position="1"/>
        <end position="21"/>
    </location>
</feature>
<proteinExistence type="predicted"/>
<dbReference type="PROSITE" id="PS51257">
    <property type="entry name" value="PROKAR_LIPOPROTEIN"/>
    <property type="match status" value="1"/>
</dbReference>
<dbReference type="EMBL" id="CP036264">
    <property type="protein sequence ID" value="QEF98547.1"/>
    <property type="molecule type" value="Genomic_DNA"/>
</dbReference>
<reference evidence="2 3" key="1">
    <citation type="submission" date="2019-02" db="EMBL/GenBank/DDBJ databases">
        <title>Planctomycetal bacteria perform biofilm scaping via a novel small molecule.</title>
        <authorList>
            <person name="Jeske O."/>
            <person name="Boedeker C."/>
            <person name="Wiegand S."/>
            <person name="Breitling P."/>
            <person name="Kallscheuer N."/>
            <person name="Jogler M."/>
            <person name="Rohde M."/>
            <person name="Petersen J."/>
            <person name="Medema M.H."/>
            <person name="Surup F."/>
            <person name="Jogler C."/>
        </authorList>
    </citation>
    <scope>NUCLEOTIDE SEQUENCE [LARGE SCALE GENOMIC DNA]</scope>
    <source>
        <strain evidence="2 3">Mal15</strain>
    </source>
</reference>
<feature type="chain" id="PRO_5022859834" description="Secreted protein" evidence="1">
    <location>
        <begin position="22"/>
        <end position="64"/>
    </location>
</feature>
<gene>
    <name evidence="2" type="ORF">Mal15_25990</name>
</gene>
<evidence type="ECO:0000256" key="1">
    <source>
        <dbReference type="SAM" id="SignalP"/>
    </source>
</evidence>
<keyword evidence="3" id="KW-1185">Reference proteome</keyword>
<keyword evidence="1" id="KW-0732">Signal</keyword>
<evidence type="ECO:0000313" key="3">
    <source>
        <dbReference type="Proteomes" id="UP000321353"/>
    </source>
</evidence>
<dbReference type="RefSeq" id="WP_147868068.1">
    <property type="nucleotide sequence ID" value="NZ_CP036264.1"/>
</dbReference>
<protein>
    <recommendedName>
        <fullName evidence="4">Secreted protein</fullName>
    </recommendedName>
</protein>
<dbReference type="Proteomes" id="UP000321353">
    <property type="component" value="Chromosome"/>
</dbReference>
<dbReference type="AlphaFoldDB" id="A0A5B9MHI9"/>
<name>A0A5B9MHI9_9BACT</name>
<sequence length="64" mass="6968" precursor="true">MKTISRALLAICWSIAIFALAGCGDDTKPKSMTEGVDLSEIEAYEQSVREMEAEDAGEMDDVKP</sequence>